<keyword evidence="2" id="KW-1185">Reference proteome</keyword>
<sequence>LDNVLKKMEKGMTRWPDDSPAFYEAKRSLEKQNRKEQLEKIRHMASERWFLLQ</sequence>
<protein>
    <submittedName>
        <fullName evidence="1">Uncharacterized protein</fullName>
    </submittedName>
</protein>
<name>A0A6S7KNX4_PARCT</name>
<accession>A0A6S7KNX4</accession>
<dbReference type="OrthoDB" id="10063408at2759"/>
<proteinExistence type="predicted"/>
<comment type="caution">
    <text evidence="1">The sequence shown here is derived from an EMBL/GenBank/DDBJ whole genome shotgun (WGS) entry which is preliminary data.</text>
</comment>
<feature type="non-terminal residue" evidence="1">
    <location>
        <position position="1"/>
    </location>
</feature>
<reference evidence="1" key="1">
    <citation type="submission" date="2020-04" db="EMBL/GenBank/DDBJ databases">
        <authorList>
            <person name="Alioto T."/>
            <person name="Alioto T."/>
            <person name="Gomez Garrido J."/>
        </authorList>
    </citation>
    <scope>NUCLEOTIDE SEQUENCE</scope>
    <source>
        <strain evidence="1">A484AB</strain>
    </source>
</reference>
<dbReference type="Proteomes" id="UP001152795">
    <property type="component" value="Unassembled WGS sequence"/>
</dbReference>
<organism evidence="1 2">
    <name type="scientific">Paramuricea clavata</name>
    <name type="common">Red gorgonian</name>
    <name type="synonym">Violescent sea-whip</name>
    <dbReference type="NCBI Taxonomy" id="317549"/>
    <lineage>
        <taxon>Eukaryota</taxon>
        <taxon>Metazoa</taxon>
        <taxon>Cnidaria</taxon>
        <taxon>Anthozoa</taxon>
        <taxon>Octocorallia</taxon>
        <taxon>Malacalcyonacea</taxon>
        <taxon>Plexauridae</taxon>
        <taxon>Paramuricea</taxon>
    </lineage>
</organism>
<evidence type="ECO:0000313" key="1">
    <source>
        <dbReference type="EMBL" id="CAB4029813.1"/>
    </source>
</evidence>
<dbReference type="AlphaFoldDB" id="A0A6S7KNX4"/>
<evidence type="ECO:0000313" key="2">
    <source>
        <dbReference type="Proteomes" id="UP001152795"/>
    </source>
</evidence>
<gene>
    <name evidence="1" type="ORF">PACLA_8A074721</name>
</gene>
<dbReference type="EMBL" id="CACRXK020016430">
    <property type="protein sequence ID" value="CAB4029813.1"/>
    <property type="molecule type" value="Genomic_DNA"/>
</dbReference>